<dbReference type="GeneID" id="80801158"/>
<accession>A0A2A7UV14</accession>
<dbReference type="RefSeq" id="WP_066535074.1">
    <property type="nucleotide sequence ID" value="NZ_PDEA01000001.1"/>
</dbReference>
<dbReference type="Pfam" id="PF05656">
    <property type="entry name" value="DUF805"/>
    <property type="match status" value="1"/>
</dbReference>
<feature type="transmembrane region" description="Helical" evidence="1">
    <location>
        <begin position="21"/>
        <end position="40"/>
    </location>
</feature>
<protein>
    <submittedName>
        <fullName evidence="2">DUF805 domain-containing protein</fullName>
    </submittedName>
</protein>
<feature type="transmembrane region" description="Helical" evidence="1">
    <location>
        <begin position="52"/>
        <end position="72"/>
    </location>
</feature>
<sequence length="123" mass="13778">MDWFLKALKKYSTFSGRAQRAEYWYFVLFYLLIILCASVVDGVTGLYQADIGAGLFGSLAFWGLLIPSISVGVRRLHDTGRSGWWMLLWVVPLVGTIAWLVFTLQDSTPGANEYGPNPKETPI</sequence>
<keyword evidence="1" id="KW-1133">Transmembrane helix</keyword>
<feature type="transmembrane region" description="Helical" evidence="1">
    <location>
        <begin position="84"/>
        <end position="102"/>
    </location>
</feature>
<comment type="caution">
    <text evidence="2">The sequence shown here is derived from an EMBL/GenBank/DDBJ whole genome shotgun (WGS) entry which is preliminary data.</text>
</comment>
<keyword evidence="1" id="KW-0472">Membrane</keyword>
<reference evidence="3" key="1">
    <citation type="submission" date="2017-09" db="EMBL/GenBank/DDBJ databases">
        <title>FDA dAtabase for Regulatory Grade micrObial Sequences (FDA-ARGOS): Supporting development and validation of Infectious Disease Dx tests.</title>
        <authorList>
            <person name="Minogue T."/>
            <person name="Wolcott M."/>
            <person name="Wasieloski L."/>
            <person name="Aguilar W."/>
            <person name="Moore D."/>
            <person name="Tallon L."/>
            <person name="Sadzewicz L."/>
            <person name="Ott S."/>
            <person name="Zhao X."/>
            <person name="Nagaraj S."/>
            <person name="Vavikolanu K."/>
            <person name="Aluvathingal J."/>
            <person name="Nadendla S."/>
            <person name="Sichtig H."/>
        </authorList>
    </citation>
    <scope>NUCLEOTIDE SEQUENCE [LARGE SCALE GENOMIC DNA]</scope>
    <source>
        <strain evidence="3">FDAARGOS_394</strain>
    </source>
</reference>
<dbReference type="PANTHER" id="PTHR34980:SF2">
    <property type="entry name" value="INNER MEMBRANE PROTEIN YHAH-RELATED"/>
    <property type="match status" value="1"/>
</dbReference>
<evidence type="ECO:0000313" key="3">
    <source>
        <dbReference type="Proteomes" id="UP000220246"/>
    </source>
</evidence>
<dbReference type="OrthoDB" id="9812349at2"/>
<keyword evidence="3" id="KW-1185">Reference proteome</keyword>
<dbReference type="Proteomes" id="UP000220246">
    <property type="component" value="Unassembled WGS sequence"/>
</dbReference>
<dbReference type="InterPro" id="IPR008523">
    <property type="entry name" value="DUF805"/>
</dbReference>
<dbReference type="AlphaFoldDB" id="A0A2A7UV14"/>
<gene>
    <name evidence="2" type="ORF">CRM82_11105</name>
</gene>
<name>A0A2A7UV14_COMTR</name>
<dbReference type="PANTHER" id="PTHR34980">
    <property type="entry name" value="INNER MEMBRANE PROTEIN-RELATED-RELATED"/>
    <property type="match status" value="1"/>
</dbReference>
<proteinExistence type="predicted"/>
<evidence type="ECO:0000313" key="2">
    <source>
        <dbReference type="EMBL" id="PEH89064.1"/>
    </source>
</evidence>
<dbReference type="EMBL" id="PDEA01000001">
    <property type="protein sequence ID" value="PEH89064.1"/>
    <property type="molecule type" value="Genomic_DNA"/>
</dbReference>
<evidence type="ECO:0000256" key="1">
    <source>
        <dbReference type="SAM" id="Phobius"/>
    </source>
</evidence>
<dbReference type="STRING" id="1219032.GCA_001515545_01479"/>
<dbReference type="GO" id="GO:0005886">
    <property type="term" value="C:plasma membrane"/>
    <property type="evidence" value="ECO:0007669"/>
    <property type="project" value="TreeGrafter"/>
</dbReference>
<keyword evidence="1" id="KW-0812">Transmembrane</keyword>
<organism evidence="2 3">
    <name type="scientific">Comamonas terrigena</name>
    <dbReference type="NCBI Taxonomy" id="32013"/>
    <lineage>
        <taxon>Bacteria</taxon>
        <taxon>Pseudomonadati</taxon>
        <taxon>Pseudomonadota</taxon>
        <taxon>Betaproteobacteria</taxon>
        <taxon>Burkholderiales</taxon>
        <taxon>Comamonadaceae</taxon>
        <taxon>Comamonas</taxon>
    </lineage>
</organism>